<dbReference type="Gene3D" id="3.90.550.10">
    <property type="entry name" value="Spore Coat Polysaccharide Biosynthesis Protein SpsA, Chain A"/>
    <property type="match status" value="1"/>
</dbReference>
<comment type="caution">
    <text evidence="2">The sequence shown here is derived from an EMBL/GenBank/DDBJ whole genome shotgun (WGS) entry which is preliminary data.</text>
</comment>
<dbReference type="SUPFAM" id="SSF53448">
    <property type="entry name" value="Nucleotide-diphospho-sugar transferases"/>
    <property type="match status" value="1"/>
</dbReference>
<protein>
    <recommendedName>
        <fullName evidence="4">Xyloside xylosyltransferase 1</fullName>
    </recommendedName>
</protein>
<dbReference type="EMBL" id="VTPC01007236">
    <property type="protein sequence ID" value="KAF2894199.1"/>
    <property type="molecule type" value="Genomic_DNA"/>
</dbReference>
<dbReference type="GO" id="GO:0016266">
    <property type="term" value="P:protein O-linked glycosylation via N-acetyl-galactosamine"/>
    <property type="evidence" value="ECO:0007669"/>
    <property type="project" value="TreeGrafter"/>
</dbReference>
<evidence type="ECO:0000313" key="2">
    <source>
        <dbReference type="EMBL" id="KAF2894199.1"/>
    </source>
</evidence>
<proteinExistence type="predicted"/>
<dbReference type="PANTHER" id="PTHR46612">
    <property type="entry name" value="XYLOSIDE XYLOSYLTRANSFERASE 1"/>
    <property type="match status" value="1"/>
</dbReference>
<accession>A0A8K0CXF3</accession>
<evidence type="ECO:0000313" key="3">
    <source>
        <dbReference type="Proteomes" id="UP000801492"/>
    </source>
</evidence>
<keyword evidence="1" id="KW-1133">Transmembrane helix</keyword>
<feature type="transmembrane region" description="Helical" evidence="1">
    <location>
        <begin position="12"/>
        <end position="33"/>
    </location>
</feature>
<keyword evidence="1" id="KW-0472">Membrane</keyword>
<keyword evidence="1" id="KW-0812">Transmembrane</keyword>
<evidence type="ECO:0000256" key="1">
    <source>
        <dbReference type="SAM" id="Phobius"/>
    </source>
</evidence>
<organism evidence="2 3">
    <name type="scientific">Ignelater luminosus</name>
    <name type="common">Cucubano</name>
    <name type="synonym">Pyrophorus luminosus</name>
    <dbReference type="NCBI Taxonomy" id="2038154"/>
    <lineage>
        <taxon>Eukaryota</taxon>
        <taxon>Metazoa</taxon>
        <taxon>Ecdysozoa</taxon>
        <taxon>Arthropoda</taxon>
        <taxon>Hexapoda</taxon>
        <taxon>Insecta</taxon>
        <taxon>Pterygota</taxon>
        <taxon>Neoptera</taxon>
        <taxon>Endopterygota</taxon>
        <taxon>Coleoptera</taxon>
        <taxon>Polyphaga</taxon>
        <taxon>Elateriformia</taxon>
        <taxon>Elateroidea</taxon>
        <taxon>Elateridae</taxon>
        <taxon>Agrypninae</taxon>
        <taxon>Pyrophorini</taxon>
        <taxon>Ignelater</taxon>
    </lineage>
</organism>
<gene>
    <name evidence="2" type="ORF">ILUMI_11974</name>
</gene>
<keyword evidence="3" id="KW-1185">Reference proteome</keyword>
<dbReference type="InterPro" id="IPR029044">
    <property type="entry name" value="Nucleotide-diphossugar_trans"/>
</dbReference>
<dbReference type="GO" id="GO:0140560">
    <property type="term" value="F:xylosyl alpha-1,3-xylosyltransferase activity"/>
    <property type="evidence" value="ECO:0007669"/>
    <property type="project" value="TreeGrafter"/>
</dbReference>
<dbReference type="Proteomes" id="UP000801492">
    <property type="component" value="Unassembled WGS sequence"/>
</dbReference>
<evidence type="ECO:0008006" key="4">
    <source>
        <dbReference type="Google" id="ProtNLM"/>
    </source>
</evidence>
<name>A0A8K0CXF3_IGNLU</name>
<dbReference type="GO" id="GO:0005789">
    <property type="term" value="C:endoplasmic reticulum membrane"/>
    <property type="evidence" value="ECO:0007669"/>
    <property type="project" value="TreeGrafter"/>
</dbReference>
<dbReference type="InterPro" id="IPR042465">
    <property type="entry name" value="XXLT1"/>
</dbReference>
<dbReference type="OrthoDB" id="411524at2759"/>
<dbReference type="PANTHER" id="PTHR46612:SF1">
    <property type="entry name" value="XYLOSIDE XYLOSYLTRANSFERASE 1"/>
    <property type="match status" value="1"/>
</dbReference>
<dbReference type="AlphaFoldDB" id="A0A8K0CXF3"/>
<sequence>MNNFISFRLKIIVLVVHLCIAFGVFLLLSYTFLTQRDISHQNIGKYDGILKYLPSMKFILPNRNDSKIREYNVWLIFTKVRIDSPLKHKFHNLIVNLLNVSSVPLKFNVIVDDVSWKIAFMEFGKISNNTMQSVSYIFYNFTEVASKIHDIATVLTPHFSSRPGTYYSDALFYVSLGLHRIAPPDQDLAVLLDCDLYFKDDIAILFKEFARFKSTALFGLAPELTPVYHHVLHIYRSKHTSTFGDYYHLKNISKTVHPRGFQGYNSGVVLLNLRKIRQSKTYSKILSKSSVDSLTEKYNFRGHLGDQDFYTLMGYEYPDLIQTLNCGFNRQLCTWWKDHGYKDVFNNYFKCKHKIIVLHGNCNTPIPK</sequence>
<reference evidence="2" key="1">
    <citation type="submission" date="2019-08" db="EMBL/GenBank/DDBJ databases">
        <title>The genome of the North American firefly Photinus pyralis.</title>
        <authorList>
            <consortium name="Photinus pyralis genome working group"/>
            <person name="Fallon T.R."/>
            <person name="Sander Lower S.E."/>
            <person name="Weng J.-K."/>
        </authorList>
    </citation>
    <scope>NUCLEOTIDE SEQUENCE</scope>
    <source>
        <strain evidence="2">TRF0915ILg1</strain>
        <tissue evidence="2">Whole body</tissue>
    </source>
</reference>